<evidence type="ECO:0000313" key="8">
    <source>
        <dbReference type="EMBL" id="NDY55684.1"/>
    </source>
</evidence>
<name>A0A7K3NHK5_9BACT</name>
<keyword evidence="9" id="KW-1185">Reference proteome</keyword>
<evidence type="ECO:0000256" key="2">
    <source>
        <dbReference type="SAM" id="Coils"/>
    </source>
</evidence>
<dbReference type="SUPFAM" id="SSF111369">
    <property type="entry name" value="HlyD-like secretion proteins"/>
    <property type="match status" value="3"/>
</dbReference>
<feature type="region of interest" description="Disordered" evidence="3">
    <location>
        <begin position="1"/>
        <end position="23"/>
    </location>
</feature>
<gene>
    <name evidence="8" type="ORF">G3N56_02870</name>
</gene>
<comment type="subcellular location">
    <subcellularLocation>
        <location evidence="1">Cell envelope</location>
    </subcellularLocation>
</comment>
<evidence type="ECO:0000256" key="1">
    <source>
        <dbReference type="ARBA" id="ARBA00004196"/>
    </source>
</evidence>
<dbReference type="AlphaFoldDB" id="A0A7K3NHK5"/>
<keyword evidence="4" id="KW-1133">Transmembrane helix</keyword>
<feature type="domain" description="Multidrug resistance protein MdtA-like barrel-sandwich hybrid" evidence="6">
    <location>
        <begin position="69"/>
        <end position="311"/>
    </location>
</feature>
<evidence type="ECO:0000259" key="6">
    <source>
        <dbReference type="Pfam" id="PF25917"/>
    </source>
</evidence>
<evidence type="ECO:0000313" key="9">
    <source>
        <dbReference type="Proteomes" id="UP000469724"/>
    </source>
</evidence>
<feature type="coiled-coil region" evidence="2">
    <location>
        <begin position="218"/>
        <end position="276"/>
    </location>
</feature>
<evidence type="ECO:0000256" key="3">
    <source>
        <dbReference type="SAM" id="MobiDB-lite"/>
    </source>
</evidence>
<dbReference type="InterPro" id="IPR058624">
    <property type="entry name" value="MdtA-like_HH"/>
</dbReference>
<dbReference type="Gene3D" id="1.10.287.470">
    <property type="entry name" value="Helix hairpin bin"/>
    <property type="match status" value="1"/>
</dbReference>
<proteinExistence type="predicted"/>
<keyword evidence="2" id="KW-0175">Coiled coil</keyword>
<dbReference type="Pfam" id="PF25876">
    <property type="entry name" value="HH_MFP_RND"/>
    <property type="match status" value="1"/>
</dbReference>
<dbReference type="InterPro" id="IPR050739">
    <property type="entry name" value="MFP"/>
</dbReference>
<evidence type="ECO:0000259" key="7">
    <source>
        <dbReference type="Pfam" id="PF25954"/>
    </source>
</evidence>
<feature type="domain" description="CusB-like beta-barrel" evidence="7">
    <location>
        <begin position="319"/>
        <end position="359"/>
    </location>
</feature>
<dbReference type="GO" id="GO:0055085">
    <property type="term" value="P:transmembrane transport"/>
    <property type="evidence" value="ECO:0007669"/>
    <property type="project" value="InterPro"/>
</dbReference>
<evidence type="ECO:0000259" key="5">
    <source>
        <dbReference type="Pfam" id="PF25876"/>
    </source>
</evidence>
<dbReference type="Gene3D" id="2.40.50.100">
    <property type="match status" value="1"/>
</dbReference>
<keyword evidence="4" id="KW-0812">Transmembrane</keyword>
<evidence type="ECO:0000256" key="4">
    <source>
        <dbReference type="SAM" id="Phobius"/>
    </source>
</evidence>
<dbReference type="PANTHER" id="PTHR30386">
    <property type="entry name" value="MEMBRANE FUSION SUBUNIT OF EMRAB-TOLC MULTIDRUG EFFLUX PUMP"/>
    <property type="match status" value="1"/>
</dbReference>
<protein>
    <submittedName>
        <fullName evidence="8">HlyD family secretion protein</fullName>
    </submittedName>
</protein>
<reference evidence="8 9" key="1">
    <citation type="submission" date="2020-02" db="EMBL/GenBank/DDBJ databases">
        <title>Comparative genomics of sulfur disproportionating microorganisms.</title>
        <authorList>
            <person name="Ward L.M."/>
            <person name="Bertran E."/>
            <person name="Johnston D.T."/>
        </authorList>
    </citation>
    <scope>NUCLEOTIDE SEQUENCE [LARGE SCALE GENOMIC DNA]</scope>
    <source>
        <strain evidence="8 9">DSM 3696</strain>
    </source>
</reference>
<dbReference type="InterPro" id="IPR058625">
    <property type="entry name" value="MdtA-like_BSH"/>
</dbReference>
<organism evidence="8 9">
    <name type="scientific">Desulfolutivibrio sulfodismutans</name>
    <dbReference type="NCBI Taxonomy" id="63561"/>
    <lineage>
        <taxon>Bacteria</taxon>
        <taxon>Pseudomonadati</taxon>
        <taxon>Thermodesulfobacteriota</taxon>
        <taxon>Desulfovibrionia</taxon>
        <taxon>Desulfovibrionales</taxon>
        <taxon>Desulfovibrionaceae</taxon>
        <taxon>Desulfolutivibrio</taxon>
    </lineage>
</organism>
<dbReference type="PRINTS" id="PR01490">
    <property type="entry name" value="RTXTOXIND"/>
</dbReference>
<dbReference type="EMBL" id="JAAGRQ010000008">
    <property type="protein sequence ID" value="NDY55684.1"/>
    <property type="molecule type" value="Genomic_DNA"/>
</dbReference>
<dbReference type="InterPro" id="IPR058792">
    <property type="entry name" value="Beta-barrel_RND_2"/>
</dbReference>
<dbReference type="GO" id="GO:0030313">
    <property type="term" value="C:cell envelope"/>
    <property type="evidence" value="ECO:0007669"/>
    <property type="project" value="UniProtKB-SubCell"/>
</dbReference>
<comment type="caution">
    <text evidence="8">The sequence shown here is derived from an EMBL/GenBank/DDBJ whole genome shotgun (WGS) entry which is preliminary data.</text>
</comment>
<feature type="compositionally biased region" description="Basic residues" evidence="3">
    <location>
        <begin position="1"/>
        <end position="11"/>
    </location>
</feature>
<dbReference type="Pfam" id="PF25917">
    <property type="entry name" value="BSH_RND"/>
    <property type="match status" value="1"/>
</dbReference>
<dbReference type="PANTHER" id="PTHR30386:SF19">
    <property type="entry name" value="MULTIDRUG EXPORT PROTEIN EMRA-RELATED"/>
    <property type="match status" value="1"/>
</dbReference>
<dbReference type="RefSeq" id="WP_163300738.1">
    <property type="nucleotide sequence ID" value="NZ_JAAGRQ010000008.1"/>
</dbReference>
<dbReference type="Pfam" id="PF25954">
    <property type="entry name" value="Beta-barrel_RND_2"/>
    <property type="match status" value="1"/>
</dbReference>
<feature type="domain" description="Multidrug resistance protein MdtA-like alpha-helical hairpin" evidence="5">
    <location>
        <begin position="161"/>
        <end position="222"/>
    </location>
</feature>
<dbReference type="Proteomes" id="UP000469724">
    <property type="component" value="Unassembled WGS sequence"/>
</dbReference>
<feature type="coiled-coil region" evidence="2">
    <location>
        <begin position="106"/>
        <end position="186"/>
    </location>
</feature>
<dbReference type="Gene3D" id="2.40.30.170">
    <property type="match status" value="1"/>
</dbReference>
<accession>A0A7K3NHK5</accession>
<keyword evidence="4" id="KW-0472">Membrane</keyword>
<feature type="transmembrane region" description="Helical" evidence="4">
    <location>
        <begin position="32"/>
        <end position="50"/>
    </location>
</feature>
<sequence length="413" mass="44695">MIKKLPGLRRKVGADSSKPQEEPAAAARKKRILIAALLVLFAAGLAYYLYGRGRISTDDAFVDGHIHYVTPRVAGYVVNVAVQDNQRVAAGDVLVELDPTDFQVALAQARADLASAESQLAALEMGVPLELDQTSSRVTGATAQREALYKSMDQARKEEEAARQDAAEAKARLDQARLDLTRFQSLRSQEVVSQSDMDKTTTAMNTAQAQTRAATARADAASRRLLSLEADAERLSAAIHLAETGQDTARIKDTEATAQRARVELAREKMRQAELNLGYTRIVSPTTGHVTKKAVEPGRLAAAGQPLLAVVPLAPEETWITANYKETQLTDVRPGQEVEFTVDAYPGRRFKGRVESIMAGTGAVFSLFPPENASGNYVKVVQRIPVKIVPEGLDADAPVLRLGMSVVPSILVR</sequence>